<dbReference type="InterPro" id="IPR011042">
    <property type="entry name" value="6-blade_b-propeller_TolB-like"/>
</dbReference>
<dbReference type="InterPro" id="IPR037524">
    <property type="entry name" value="PA14/GLEYA"/>
</dbReference>
<gene>
    <name evidence="9" type="ORF">QQ008_11175</name>
</gene>
<sequence>MKNLFYLPRAAFLGLIIICFSCEKPRNYERPRDTWVFRSVMDKQPRMLTVALNKDLYTCYNLQSGNLYKVWKGGVNFDGAVYTTAHGIQPTSFGFPYAYDSTSTTQWSIKTAEGEETPEINYLGYVMKKGQVGIKFELKSGSGKSVKIREIPEYDQKDSLSGLVRRFMILDGSDNDITPILAYHIGSEKIFEETVNGKKWDRNAQEAGKQDRFEINGKTVIKTYFHPIPETWSEPSMDELGLIANGRKLTEQSDCKTCHLEHENLVGPAYDSIAKRYPFEWPVVQSLAEKILNGGSGIWGDTPMSPHPDLSEEEAESMAYYLLSLDNEEEPVKEKINPFLDVPSKVFELDDIDRSGGDKDAKQAGVAVNFYLVDDSGVLYEDLTKSTSPILNAVAPAIHFTSGSGVFGEMREYIYLEFSGYIKSDKRTERTFRLVSDDGSKFKLNGREIIDNGGMHAPKAVDGKAILQKGWNEFKVQFHQGGAGYGLSLQWSDDDGIFSVLPDSVFYWDAGHFGKIMPYVPKGKLVKNIPGDKIPLDAVHPSFNVFQAKPSEFHPRIGGIDFIDQDKMVICTWDSAGSVYILENYQAQDPDSIIVKQIASGLAEPLGIKMVDGEMYVLQKQELTKLIDTNGDEVIDEYRKVCDSWHVTSHYHEFAFGLVYRDGNFYATLATDLGADYKNVKHRGKVVRISKDGSEVEFLAEGFRTPNGIAEGPDGALYVADNQGNWIPTSKIVRVEKGKFYGFKYADYDRVKDYEEDPPLAWLPHVEISNSPSQPAILNLGPYQNQLIHGDVTHGGIKRIFIDEVDGVKQGAAFRFIQGLDAGINRIMWGPDGSLYAGGVGSGGNWRHEGRLWYALHRLTYNQQSTFEMLAVRAKSDGMEIELTEPVVATTRLSKEDFEVQQYHYKATEQYGGPKIGVEDLQVVSANLSDDRKKIFLEIEGIKEEKVVYVHVKNPFTSENNQSLWSTETWYTMNKKPVNDPGFKNQQEAQQNALNQQEIDAGWKLLFDGKTTKNWHNFNKEGISDKWIVTSAGELHLTDRGGGDIVTDEEYENFELSLEWKIIKGGNSGVMFNVVEDEQYGAPWLTGPELQILDNERHPDGRNDKHRAGDLYDMIESKFVTANEGGEWNRIRLIIKDGHVEHWQNGYKIVEYQMFGPEWTELIANSKFKNMQDFGKARKGKICIQDHSDKLWLRNIKIREL</sequence>
<keyword evidence="4" id="KW-0249">Electron transport</keyword>
<dbReference type="SUPFAM" id="SSF56988">
    <property type="entry name" value="Anthrax protective antigen"/>
    <property type="match status" value="1"/>
</dbReference>
<accession>A0ABT8KPH6</accession>
<dbReference type="InterPro" id="IPR036909">
    <property type="entry name" value="Cyt_c-like_dom_sf"/>
</dbReference>
<keyword evidence="5 6" id="KW-0408">Iron</keyword>
<evidence type="ECO:0000259" key="8">
    <source>
        <dbReference type="PROSITE" id="PS51820"/>
    </source>
</evidence>
<evidence type="ECO:0000313" key="10">
    <source>
        <dbReference type="Proteomes" id="UP001172082"/>
    </source>
</evidence>
<dbReference type="PROSITE" id="PS51820">
    <property type="entry name" value="PA14"/>
    <property type="match status" value="1"/>
</dbReference>
<proteinExistence type="predicted"/>
<dbReference type="InterPro" id="IPR002324">
    <property type="entry name" value="Cyt_c_ID"/>
</dbReference>
<dbReference type="SUPFAM" id="SSF46626">
    <property type="entry name" value="Cytochrome c"/>
    <property type="match status" value="1"/>
</dbReference>
<dbReference type="PANTHER" id="PTHR33546:SF1">
    <property type="entry name" value="LARGE, MULTIFUNCTIONAL SECRETED PROTEIN"/>
    <property type="match status" value="1"/>
</dbReference>
<dbReference type="EMBL" id="JAUJEA010000003">
    <property type="protein sequence ID" value="MDN5201932.1"/>
    <property type="molecule type" value="Genomic_DNA"/>
</dbReference>
<evidence type="ECO:0000256" key="5">
    <source>
        <dbReference type="ARBA" id="ARBA00023004"/>
    </source>
</evidence>
<feature type="domain" description="Cytochrome c" evidence="7">
    <location>
        <begin position="241"/>
        <end position="326"/>
    </location>
</feature>
<organism evidence="9 10">
    <name type="scientific">Splendidivirga corallicola</name>
    <dbReference type="NCBI Taxonomy" id="3051826"/>
    <lineage>
        <taxon>Bacteria</taxon>
        <taxon>Pseudomonadati</taxon>
        <taxon>Bacteroidota</taxon>
        <taxon>Cytophagia</taxon>
        <taxon>Cytophagales</taxon>
        <taxon>Splendidivirgaceae</taxon>
        <taxon>Splendidivirga</taxon>
    </lineage>
</organism>
<reference evidence="9" key="1">
    <citation type="submission" date="2023-06" db="EMBL/GenBank/DDBJ databases">
        <title>Genomic of Parafulvivirga corallium.</title>
        <authorList>
            <person name="Wang G."/>
        </authorList>
    </citation>
    <scope>NUCLEOTIDE SEQUENCE</scope>
    <source>
        <strain evidence="9">BMA10</strain>
    </source>
</reference>
<dbReference type="Gene3D" id="1.10.760.10">
    <property type="entry name" value="Cytochrome c-like domain"/>
    <property type="match status" value="1"/>
</dbReference>
<dbReference type="InterPro" id="IPR011658">
    <property type="entry name" value="PA14_dom"/>
</dbReference>
<dbReference type="Gene3D" id="3.90.182.10">
    <property type="entry name" value="Toxin - Anthrax Protective Antigen,domain 1"/>
    <property type="match status" value="1"/>
</dbReference>
<dbReference type="Proteomes" id="UP001172082">
    <property type="component" value="Unassembled WGS sequence"/>
</dbReference>
<dbReference type="Pfam" id="PF06439">
    <property type="entry name" value="3keto-disac_hyd"/>
    <property type="match status" value="1"/>
</dbReference>
<name>A0ABT8KPH6_9BACT</name>
<dbReference type="PANTHER" id="PTHR33546">
    <property type="entry name" value="LARGE, MULTIFUNCTIONAL SECRETED PROTEIN-RELATED"/>
    <property type="match status" value="1"/>
</dbReference>
<dbReference type="PRINTS" id="PR00606">
    <property type="entry name" value="CYTCHROMECID"/>
</dbReference>
<keyword evidence="1" id="KW-0813">Transport</keyword>
<dbReference type="InterPro" id="IPR010496">
    <property type="entry name" value="AL/BT2_dom"/>
</dbReference>
<feature type="domain" description="PA14" evidence="8">
    <location>
        <begin position="361"/>
        <end position="505"/>
    </location>
</feature>
<dbReference type="Gene3D" id="2.120.10.30">
    <property type="entry name" value="TolB, C-terminal domain"/>
    <property type="match status" value="1"/>
</dbReference>
<dbReference type="SUPFAM" id="SSF50952">
    <property type="entry name" value="Soluble quinoprotein glucose dehydrogenase"/>
    <property type="match status" value="1"/>
</dbReference>
<dbReference type="Pfam" id="PF07691">
    <property type="entry name" value="PA14"/>
    <property type="match status" value="1"/>
</dbReference>
<evidence type="ECO:0000256" key="1">
    <source>
        <dbReference type="ARBA" id="ARBA00022448"/>
    </source>
</evidence>
<dbReference type="Pfam" id="PF00034">
    <property type="entry name" value="Cytochrom_C"/>
    <property type="match status" value="1"/>
</dbReference>
<dbReference type="InterPro" id="IPR009056">
    <property type="entry name" value="Cyt_c-like_dom"/>
</dbReference>
<evidence type="ECO:0000313" key="9">
    <source>
        <dbReference type="EMBL" id="MDN5201932.1"/>
    </source>
</evidence>
<comment type="caution">
    <text evidence="9">The sequence shown here is derived from an EMBL/GenBank/DDBJ whole genome shotgun (WGS) entry which is preliminary data.</text>
</comment>
<dbReference type="PROSITE" id="PS51007">
    <property type="entry name" value="CYTC"/>
    <property type="match status" value="1"/>
</dbReference>
<evidence type="ECO:0000259" key="7">
    <source>
        <dbReference type="PROSITE" id="PS51007"/>
    </source>
</evidence>
<evidence type="ECO:0000256" key="6">
    <source>
        <dbReference type="PROSITE-ProRule" id="PRU00433"/>
    </source>
</evidence>
<dbReference type="SMART" id="SM00758">
    <property type="entry name" value="PA14"/>
    <property type="match status" value="1"/>
</dbReference>
<dbReference type="RefSeq" id="WP_346751956.1">
    <property type="nucleotide sequence ID" value="NZ_JAUJEA010000003.1"/>
</dbReference>
<keyword evidence="2 6" id="KW-0349">Heme</keyword>
<keyword evidence="3 6" id="KW-0479">Metal-binding</keyword>
<dbReference type="InterPro" id="IPR011041">
    <property type="entry name" value="Quinoprot_gluc/sorb_DH_b-prop"/>
</dbReference>
<evidence type="ECO:0000256" key="2">
    <source>
        <dbReference type="ARBA" id="ARBA00022617"/>
    </source>
</evidence>
<evidence type="ECO:0000256" key="3">
    <source>
        <dbReference type="ARBA" id="ARBA00022723"/>
    </source>
</evidence>
<dbReference type="Gene3D" id="2.60.120.560">
    <property type="entry name" value="Exo-inulinase, domain 1"/>
    <property type="match status" value="1"/>
</dbReference>
<keyword evidence="10" id="KW-1185">Reference proteome</keyword>
<protein>
    <submittedName>
        <fullName evidence="9">DUF1080 domain-containing protein</fullName>
    </submittedName>
</protein>
<evidence type="ECO:0000256" key="4">
    <source>
        <dbReference type="ARBA" id="ARBA00022982"/>
    </source>
</evidence>